<protein>
    <recommendedName>
        <fullName evidence="1">HTH marR-type domain-containing protein</fullName>
    </recommendedName>
</protein>
<evidence type="ECO:0000259" key="1">
    <source>
        <dbReference type="PROSITE" id="PS50995"/>
    </source>
</evidence>
<reference evidence="2 3" key="1">
    <citation type="journal article" date="2015" name="Genome Announc.">
        <title>Expanding the biotechnology potential of lactobacilli through comparative genomics of 213 strains and associated genera.</title>
        <authorList>
            <person name="Sun Z."/>
            <person name="Harris H.M."/>
            <person name="McCann A."/>
            <person name="Guo C."/>
            <person name="Argimon S."/>
            <person name="Zhang W."/>
            <person name="Yang X."/>
            <person name="Jeffery I.B."/>
            <person name="Cooney J.C."/>
            <person name="Kagawa T.F."/>
            <person name="Liu W."/>
            <person name="Song Y."/>
            <person name="Salvetti E."/>
            <person name="Wrobel A."/>
            <person name="Rasinkangas P."/>
            <person name="Parkhill J."/>
            <person name="Rea M.C."/>
            <person name="O'Sullivan O."/>
            <person name="Ritari J."/>
            <person name="Douillard F.P."/>
            <person name="Paul Ross R."/>
            <person name="Yang R."/>
            <person name="Briner A.E."/>
            <person name="Felis G.E."/>
            <person name="de Vos W.M."/>
            <person name="Barrangou R."/>
            <person name="Klaenhammer T.R."/>
            <person name="Caufield P.W."/>
            <person name="Cui Y."/>
            <person name="Zhang H."/>
            <person name="O'Toole P.W."/>
        </authorList>
    </citation>
    <scope>NUCLEOTIDE SEQUENCE [LARGE SCALE GENOMIC DNA]</scope>
    <source>
        <strain evidence="2 3">DSM 5707</strain>
    </source>
</reference>
<feature type="domain" description="HTH marR-type" evidence="1">
    <location>
        <begin position="3"/>
        <end position="145"/>
    </location>
</feature>
<organism evidence="2 3">
    <name type="scientific">Lentilactobacillus parabuchneri DSM 5707 = NBRC 107865</name>
    <dbReference type="NCBI Taxonomy" id="1423784"/>
    <lineage>
        <taxon>Bacteria</taxon>
        <taxon>Bacillati</taxon>
        <taxon>Bacillota</taxon>
        <taxon>Bacilli</taxon>
        <taxon>Lactobacillales</taxon>
        <taxon>Lactobacillaceae</taxon>
        <taxon>Lentilactobacillus</taxon>
    </lineage>
</organism>
<dbReference type="SUPFAM" id="SSF46785">
    <property type="entry name" value="Winged helix' DNA-binding domain"/>
    <property type="match status" value="1"/>
</dbReference>
<dbReference type="InterPro" id="IPR000835">
    <property type="entry name" value="HTH_MarR-typ"/>
</dbReference>
<dbReference type="PANTHER" id="PTHR33164">
    <property type="entry name" value="TRANSCRIPTIONAL REGULATOR, MARR FAMILY"/>
    <property type="match status" value="1"/>
</dbReference>
<dbReference type="SMART" id="SM00347">
    <property type="entry name" value="HTH_MARR"/>
    <property type="match status" value="1"/>
</dbReference>
<dbReference type="AlphaFoldDB" id="A0A0R1YVZ9"/>
<dbReference type="PANTHER" id="PTHR33164:SF43">
    <property type="entry name" value="HTH-TYPE TRANSCRIPTIONAL REPRESSOR YETL"/>
    <property type="match status" value="1"/>
</dbReference>
<proteinExistence type="predicted"/>
<gene>
    <name evidence="2" type="ORF">FC51_GL000566</name>
</gene>
<dbReference type="Proteomes" id="UP000051957">
    <property type="component" value="Unassembled WGS sequence"/>
</dbReference>
<dbReference type="PROSITE" id="PS50995">
    <property type="entry name" value="HTH_MARR_2"/>
    <property type="match status" value="1"/>
</dbReference>
<dbReference type="GO" id="GO:0003700">
    <property type="term" value="F:DNA-binding transcription factor activity"/>
    <property type="evidence" value="ECO:0007669"/>
    <property type="project" value="InterPro"/>
</dbReference>
<dbReference type="InterPro" id="IPR036390">
    <property type="entry name" value="WH_DNA-bd_sf"/>
</dbReference>
<evidence type="ECO:0000313" key="2">
    <source>
        <dbReference type="EMBL" id="KRM46117.1"/>
    </source>
</evidence>
<dbReference type="Pfam" id="PF12802">
    <property type="entry name" value="MarR_2"/>
    <property type="match status" value="1"/>
</dbReference>
<sequence length="149" mass="17270">MNNFQLGPLIKAVNTLFERELDNQLSARTDVPSLTGAQARLLGYLLTHAETIVYQRDLENIFHLSRPTINGLVKRLRENNFITVFPSSEDKRFKQVQLTKTTREQMEAHQKDFENIFVRIEGQMTKGMTENDVETFRTLLGICLKNLQK</sequence>
<dbReference type="Gene3D" id="1.10.10.10">
    <property type="entry name" value="Winged helix-like DNA-binding domain superfamily/Winged helix DNA-binding domain"/>
    <property type="match status" value="1"/>
</dbReference>
<dbReference type="RefSeq" id="WP_057909625.1">
    <property type="nucleotide sequence ID" value="NZ_AZGK01000010.1"/>
</dbReference>
<name>A0A0R1YVZ9_9LACO</name>
<comment type="caution">
    <text evidence="2">The sequence shown here is derived from an EMBL/GenBank/DDBJ whole genome shotgun (WGS) entry which is preliminary data.</text>
</comment>
<dbReference type="InterPro" id="IPR039422">
    <property type="entry name" value="MarR/SlyA-like"/>
</dbReference>
<dbReference type="PATRIC" id="fig|1423784.4.peg.560"/>
<dbReference type="GeneID" id="69802640"/>
<dbReference type="InterPro" id="IPR036388">
    <property type="entry name" value="WH-like_DNA-bd_sf"/>
</dbReference>
<dbReference type="EMBL" id="AZGK01000010">
    <property type="protein sequence ID" value="KRM46117.1"/>
    <property type="molecule type" value="Genomic_DNA"/>
</dbReference>
<dbReference type="GO" id="GO:0006950">
    <property type="term" value="P:response to stress"/>
    <property type="evidence" value="ECO:0007669"/>
    <property type="project" value="TreeGrafter"/>
</dbReference>
<evidence type="ECO:0000313" key="3">
    <source>
        <dbReference type="Proteomes" id="UP000051957"/>
    </source>
</evidence>
<accession>A0A0R1YVZ9</accession>